<dbReference type="Proteomes" id="UP000673394">
    <property type="component" value="Unassembled WGS sequence"/>
</dbReference>
<organism evidence="2 3">
    <name type="scientific">Paenibacillus lignilyticus</name>
    <dbReference type="NCBI Taxonomy" id="1172615"/>
    <lineage>
        <taxon>Bacteria</taxon>
        <taxon>Bacillati</taxon>
        <taxon>Bacillota</taxon>
        <taxon>Bacilli</taxon>
        <taxon>Bacillales</taxon>
        <taxon>Paenibacillaceae</taxon>
        <taxon>Paenibacillus</taxon>
    </lineage>
</organism>
<feature type="chain" id="PRO_5046307468" description="Secreted protein" evidence="1">
    <location>
        <begin position="24"/>
        <end position="275"/>
    </location>
</feature>
<evidence type="ECO:0000313" key="2">
    <source>
        <dbReference type="EMBL" id="MBP3966310.1"/>
    </source>
</evidence>
<evidence type="ECO:0000256" key="1">
    <source>
        <dbReference type="SAM" id="SignalP"/>
    </source>
</evidence>
<dbReference type="EMBL" id="JAGKSP010000017">
    <property type="protein sequence ID" value="MBP3966310.1"/>
    <property type="molecule type" value="Genomic_DNA"/>
</dbReference>
<keyword evidence="3" id="KW-1185">Reference proteome</keyword>
<proteinExistence type="predicted"/>
<gene>
    <name evidence="2" type="ORF">I8J30_26760</name>
</gene>
<comment type="caution">
    <text evidence="2">The sequence shown here is derived from an EMBL/GenBank/DDBJ whole genome shotgun (WGS) entry which is preliminary data.</text>
</comment>
<dbReference type="RefSeq" id="WP_210663385.1">
    <property type="nucleotide sequence ID" value="NZ_JAGKSP010000017.1"/>
</dbReference>
<reference evidence="2 3" key="1">
    <citation type="submission" date="2021-04" db="EMBL/GenBank/DDBJ databases">
        <title>Paenibacillus sp. DLE-14 whole genome sequence.</title>
        <authorList>
            <person name="Ham Y.J."/>
        </authorList>
    </citation>
    <scope>NUCLEOTIDE SEQUENCE [LARGE SCALE GENOMIC DNA]</scope>
    <source>
        <strain evidence="2 3">DLE-14</strain>
    </source>
</reference>
<sequence length="275" mass="29906">MKRNAAIVGLAVLVLSLSACSRAASIKGDSAPVSGNHEHERHEMGSSEIQGMWRLNPELPTPKSNTRIQFMAHGPDGKLVTEFAVMHEKLLHLIVVSKDLSYFNHIHPDYDGEGVFTIDTTFPFGGEYRLFAEFQPEGGGSVVSRQAILLSGKAESKPLIPDTTLTKSTGQEIVTLTYDRLAAGEETNLTFHIADAKTKKPATDLEPYLGAAGHVVIISGDSEQYIHVHPIDAKGADSAPAFHATFPAPGIYKVWGQFAREGRPITVSYTLQVRM</sequence>
<accession>A0ABS5CKF9</accession>
<evidence type="ECO:0000313" key="3">
    <source>
        <dbReference type="Proteomes" id="UP000673394"/>
    </source>
</evidence>
<dbReference type="PROSITE" id="PS51257">
    <property type="entry name" value="PROKAR_LIPOPROTEIN"/>
    <property type="match status" value="1"/>
</dbReference>
<keyword evidence="1" id="KW-0732">Signal</keyword>
<feature type="signal peptide" evidence="1">
    <location>
        <begin position="1"/>
        <end position="23"/>
    </location>
</feature>
<protein>
    <recommendedName>
        <fullName evidence="4">Secreted protein</fullName>
    </recommendedName>
</protein>
<evidence type="ECO:0008006" key="4">
    <source>
        <dbReference type="Google" id="ProtNLM"/>
    </source>
</evidence>
<name>A0ABS5CKF9_9BACL</name>